<accession>A0AAV5NZM8</accession>
<dbReference type="RefSeq" id="WP_126608546.1">
    <property type="nucleotide sequence ID" value="NZ_AP025145.1"/>
</dbReference>
<keyword evidence="4" id="KW-1185">Reference proteome</keyword>
<reference evidence="4" key="1">
    <citation type="journal article" date="2019" name="Int. J. Syst. Evol. Microbiol.">
        <title>The Global Catalogue of Microorganisms (GCM) 10K type strain sequencing project: providing services to taxonomists for standard genome sequencing and annotation.</title>
        <authorList>
            <consortium name="The Broad Institute Genomics Platform"/>
            <consortium name="The Broad Institute Genome Sequencing Center for Infectious Disease"/>
            <person name="Wu L."/>
            <person name="Ma J."/>
        </authorList>
    </citation>
    <scope>NUCLEOTIDE SEQUENCE [LARGE SCALE GENOMIC DNA]</scope>
    <source>
        <strain evidence="4">NBRC 15640</strain>
    </source>
</reference>
<dbReference type="EC" id="2.3.1.-" evidence="2"/>
<evidence type="ECO:0000313" key="4">
    <source>
        <dbReference type="Proteomes" id="UP001156690"/>
    </source>
</evidence>
<dbReference type="Proteomes" id="UP001156690">
    <property type="component" value="Unassembled WGS sequence"/>
</dbReference>
<dbReference type="EMBL" id="BSNX01000075">
    <property type="protein sequence ID" value="GLQ75920.1"/>
    <property type="molecule type" value="Genomic_DNA"/>
</dbReference>
<name>A0AAV5NZM8_9VIBR</name>
<dbReference type="GO" id="GO:0016746">
    <property type="term" value="F:acyltransferase activity"/>
    <property type="evidence" value="ECO:0007669"/>
    <property type="project" value="UniProtKB-UniRule"/>
</dbReference>
<comment type="subcellular location">
    <subcellularLocation>
        <location evidence="2">Cytoplasm</location>
    </subcellularLocation>
</comment>
<dbReference type="AlphaFoldDB" id="A0AAV5NZM8"/>
<dbReference type="GO" id="GO:0005737">
    <property type="term" value="C:cytoplasm"/>
    <property type="evidence" value="ECO:0007669"/>
    <property type="project" value="UniProtKB-SubCell"/>
</dbReference>
<proteinExistence type="inferred from homology"/>
<keyword evidence="2" id="KW-0204">Cytolysis</keyword>
<comment type="function">
    <text evidence="2">Involved in fatty acylation of protoxin at internal lysine residues, thereby converting it to the active toxin.</text>
</comment>
<keyword evidence="2" id="KW-0963">Cytoplasm</keyword>
<protein>
    <recommendedName>
        <fullName evidence="2">RTX toxin-activating lysine-acyltransferase</fullName>
        <ecNumber evidence="2">2.3.1.-</ecNumber>
    </recommendedName>
</protein>
<organism evidence="3 4">
    <name type="scientific">Vibrio penaeicida</name>
    <dbReference type="NCBI Taxonomy" id="104609"/>
    <lineage>
        <taxon>Bacteria</taxon>
        <taxon>Pseudomonadati</taxon>
        <taxon>Pseudomonadota</taxon>
        <taxon>Gammaproteobacteria</taxon>
        <taxon>Vibrionales</taxon>
        <taxon>Vibrionaceae</taxon>
        <taxon>Vibrio</taxon>
    </lineage>
</organism>
<comment type="similarity">
    <text evidence="1 2">Belongs to the RTX toxin acyltransferase family.</text>
</comment>
<dbReference type="GO" id="GO:0031640">
    <property type="term" value="P:killing of cells of another organism"/>
    <property type="evidence" value="ECO:0007669"/>
    <property type="project" value="UniProtKB-KW"/>
</dbReference>
<dbReference type="Pfam" id="PF02794">
    <property type="entry name" value="HlyC"/>
    <property type="match status" value="1"/>
</dbReference>
<evidence type="ECO:0000256" key="2">
    <source>
        <dbReference type="RuleBase" id="RU368102"/>
    </source>
</evidence>
<evidence type="ECO:0000256" key="1">
    <source>
        <dbReference type="ARBA" id="ARBA00005686"/>
    </source>
</evidence>
<gene>
    <name evidence="3" type="ORF">GCM10007932_52830</name>
</gene>
<evidence type="ECO:0000313" key="3">
    <source>
        <dbReference type="EMBL" id="GLQ75920.1"/>
    </source>
</evidence>
<dbReference type="GO" id="GO:0009404">
    <property type="term" value="P:toxin metabolic process"/>
    <property type="evidence" value="ECO:0007669"/>
    <property type="project" value="UniProtKB-UniRule"/>
</dbReference>
<sequence length="146" mass="16677">MPSQNTASNSINDIYYKLGCVIAILSHNDKEIDITQFDVLNKILPAIRMDNIFICFNKNNHPVAFFIWKKVDLDTPETVVSALTNWHHYLGWKEGEHYLVTHFVSNSECKIDSVKKFMASAFFPGDIISYLGKKGNIKVREVSHVS</sequence>
<keyword evidence="2" id="KW-0808">Transferase</keyword>
<keyword evidence="2" id="KW-0012">Acyltransferase</keyword>
<dbReference type="InterPro" id="IPR003996">
    <property type="entry name" value="RTX_toxin-activating_protC_bac"/>
</dbReference>
<comment type="caution">
    <text evidence="3">The sequence shown here is derived from an EMBL/GenBank/DDBJ whole genome shotgun (WGS) entry which is preliminary data.</text>
</comment>